<dbReference type="RefSeq" id="WP_310070858.1">
    <property type="nucleotide sequence ID" value="NZ_JAVDVX010000002.1"/>
</dbReference>
<proteinExistence type="inferred from homology"/>
<reference evidence="7 8" key="1">
    <citation type="submission" date="2023-07" db="EMBL/GenBank/DDBJ databases">
        <title>Sorghum-associated microbial communities from plants grown in Nebraska, USA.</title>
        <authorList>
            <person name="Schachtman D."/>
        </authorList>
    </citation>
    <scope>NUCLEOTIDE SEQUENCE [LARGE SCALE GENOMIC DNA]</scope>
    <source>
        <strain evidence="7 8">BE190</strain>
    </source>
</reference>
<keyword evidence="8" id="KW-1185">Reference proteome</keyword>
<evidence type="ECO:0000313" key="8">
    <source>
        <dbReference type="Proteomes" id="UP001253595"/>
    </source>
</evidence>
<dbReference type="PANTHER" id="PTHR38102:SF1">
    <property type="entry name" value="PERIPLASMIC CHAPERONE SPY"/>
    <property type="match status" value="1"/>
</dbReference>
<dbReference type="PIRSF" id="PIRSF034445">
    <property type="entry name" value="CpxP_Spy"/>
    <property type="match status" value="1"/>
</dbReference>
<evidence type="ECO:0000256" key="5">
    <source>
        <dbReference type="SAM" id="MobiDB-lite"/>
    </source>
</evidence>
<keyword evidence="4" id="KW-0574">Periplasm</keyword>
<evidence type="ECO:0000256" key="6">
    <source>
        <dbReference type="SAM" id="SignalP"/>
    </source>
</evidence>
<feature type="region of interest" description="Disordered" evidence="5">
    <location>
        <begin position="145"/>
        <end position="168"/>
    </location>
</feature>
<dbReference type="InterPro" id="IPR052211">
    <property type="entry name" value="Cpx_auxiliary_protein"/>
</dbReference>
<gene>
    <name evidence="7" type="ORF">J2X05_001568</name>
</gene>
<feature type="chain" id="PRO_5045960525" evidence="6">
    <location>
        <begin position="22"/>
        <end position="168"/>
    </location>
</feature>
<feature type="compositionally biased region" description="Basic and acidic residues" evidence="5">
    <location>
        <begin position="148"/>
        <end position="168"/>
    </location>
</feature>
<dbReference type="Gene3D" id="1.20.120.1490">
    <property type="match status" value="1"/>
</dbReference>
<sequence>MKSNKALVAGLLLLLSAASIAVPTIAGGAGKNCEGKHHAAKWAEHDGFAGREFRHLGQELTLTDAQKETLKAQREANESAREALHTKLADARSALATAVDAGANDAELNALADSLGKLHAEQALAGAKAKKAFLAVLTEEQKQTLAEAKTKRLERKAERKEAREAAKS</sequence>
<accession>A0ABU1UWH8</accession>
<dbReference type="InterPro" id="IPR012899">
    <property type="entry name" value="LTXXQ"/>
</dbReference>
<comment type="caution">
    <text evidence="7">The sequence shown here is derived from an EMBL/GenBank/DDBJ whole genome shotgun (WGS) entry which is preliminary data.</text>
</comment>
<comment type="similarity">
    <text evidence="2">Belongs to the CpxP/Spy family.</text>
</comment>
<evidence type="ECO:0000256" key="2">
    <source>
        <dbReference type="ARBA" id="ARBA00008441"/>
    </source>
</evidence>
<dbReference type="Pfam" id="PF07813">
    <property type="entry name" value="LTXXQ"/>
    <property type="match status" value="1"/>
</dbReference>
<dbReference type="Proteomes" id="UP001253595">
    <property type="component" value="Unassembled WGS sequence"/>
</dbReference>
<evidence type="ECO:0000256" key="1">
    <source>
        <dbReference type="ARBA" id="ARBA00004418"/>
    </source>
</evidence>
<evidence type="ECO:0000256" key="3">
    <source>
        <dbReference type="ARBA" id="ARBA00022729"/>
    </source>
</evidence>
<keyword evidence="3 6" id="KW-0732">Signal</keyword>
<name>A0ABU1UWH8_9GAMM</name>
<comment type="subcellular location">
    <subcellularLocation>
        <location evidence="1">Periplasm</location>
    </subcellularLocation>
</comment>
<dbReference type="PANTHER" id="PTHR38102">
    <property type="entry name" value="PERIPLASMIC CHAPERONE SPY"/>
    <property type="match status" value="1"/>
</dbReference>
<evidence type="ECO:0000256" key="4">
    <source>
        <dbReference type="ARBA" id="ARBA00022764"/>
    </source>
</evidence>
<evidence type="ECO:0000313" key="7">
    <source>
        <dbReference type="EMBL" id="MDR7089562.1"/>
    </source>
</evidence>
<organism evidence="7 8">
    <name type="scientific">Cellvibrio fibrivorans</name>
    <dbReference type="NCBI Taxonomy" id="126350"/>
    <lineage>
        <taxon>Bacteria</taxon>
        <taxon>Pseudomonadati</taxon>
        <taxon>Pseudomonadota</taxon>
        <taxon>Gammaproteobacteria</taxon>
        <taxon>Cellvibrionales</taxon>
        <taxon>Cellvibrionaceae</taxon>
        <taxon>Cellvibrio</taxon>
    </lineage>
</organism>
<protein>
    <submittedName>
        <fullName evidence="7">Spy/CpxP family protein refolding chaperone</fullName>
    </submittedName>
</protein>
<dbReference type="EMBL" id="JAVDVX010000002">
    <property type="protein sequence ID" value="MDR7089562.1"/>
    <property type="molecule type" value="Genomic_DNA"/>
</dbReference>
<feature type="signal peptide" evidence="6">
    <location>
        <begin position="1"/>
        <end position="21"/>
    </location>
</feature>